<dbReference type="Proteomes" id="UP000266841">
    <property type="component" value="Unassembled WGS sequence"/>
</dbReference>
<name>K0SAD5_THAOC</name>
<comment type="caution">
    <text evidence="2">The sequence shown here is derived from an EMBL/GenBank/DDBJ whole genome shotgun (WGS) entry which is preliminary data.</text>
</comment>
<proteinExistence type="predicted"/>
<dbReference type="EMBL" id="AGNL01019306">
    <property type="protein sequence ID" value="EJK61929.1"/>
    <property type="molecule type" value="Genomic_DNA"/>
</dbReference>
<dbReference type="AlphaFoldDB" id="K0SAD5"/>
<evidence type="ECO:0000313" key="2">
    <source>
        <dbReference type="EMBL" id="EJK61929.1"/>
    </source>
</evidence>
<evidence type="ECO:0000313" key="3">
    <source>
        <dbReference type="Proteomes" id="UP000266841"/>
    </source>
</evidence>
<keyword evidence="3" id="KW-1185">Reference proteome</keyword>
<evidence type="ECO:0000256" key="1">
    <source>
        <dbReference type="SAM" id="MobiDB-lite"/>
    </source>
</evidence>
<feature type="region of interest" description="Disordered" evidence="1">
    <location>
        <begin position="138"/>
        <end position="177"/>
    </location>
</feature>
<protein>
    <submittedName>
        <fullName evidence="2">Uncharacterized protein</fullName>
    </submittedName>
</protein>
<accession>K0SAD5</accession>
<organism evidence="2 3">
    <name type="scientific">Thalassiosira oceanica</name>
    <name type="common">Marine diatom</name>
    <dbReference type="NCBI Taxonomy" id="159749"/>
    <lineage>
        <taxon>Eukaryota</taxon>
        <taxon>Sar</taxon>
        <taxon>Stramenopiles</taxon>
        <taxon>Ochrophyta</taxon>
        <taxon>Bacillariophyta</taxon>
        <taxon>Coscinodiscophyceae</taxon>
        <taxon>Thalassiosirophycidae</taxon>
        <taxon>Thalassiosirales</taxon>
        <taxon>Thalassiosiraceae</taxon>
        <taxon>Thalassiosira</taxon>
    </lineage>
</organism>
<sequence length="177" mass="18125">LVDVPRHDPDLALARLDDAGAVGADEARLAARLEEGLLHADHVLLRHALGDGHDQRYLRLDRVEDRGRAEGGGHVDDARVRLDGGHGVGDRVEHGQVEVGLPALPGGDAPDHVGPVLDGLGRVEGPLLAREALADDAGGRVDPHLGPGAHGPGARRGRRGGGADGRSGSGEVPPNGG</sequence>
<gene>
    <name evidence="2" type="ORF">THAOC_17492</name>
</gene>
<reference evidence="2 3" key="1">
    <citation type="journal article" date="2012" name="Genome Biol.">
        <title>Genome and low-iron response of an oceanic diatom adapted to chronic iron limitation.</title>
        <authorList>
            <person name="Lommer M."/>
            <person name="Specht M."/>
            <person name="Roy A.S."/>
            <person name="Kraemer L."/>
            <person name="Andreson R."/>
            <person name="Gutowska M.A."/>
            <person name="Wolf J."/>
            <person name="Bergner S.V."/>
            <person name="Schilhabel M.B."/>
            <person name="Klostermeier U.C."/>
            <person name="Beiko R.G."/>
            <person name="Rosenstiel P."/>
            <person name="Hippler M."/>
            <person name="Laroche J."/>
        </authorList>
    </citation>
    <scope>NUCLEOTIDE SEQUENCE [LARGE SCALE GENOMIC DNA]</scope>
    <source>
        <strain evidence="2 3">CCMP1005</strain>
    </source>
</reference>
<feature type="non-terminal residue" evidence="2">
    <location>
        <position position="1"/>
    </location>
</feature>